<feature type="signal peptide" evidence="1">
    <location>
        <begin position="1"/>
        <end position="25"/>
    </location>
</feature>
<proteinExistence type="predicted"/>
<protein>
    <submittedName>
        <fullName evidence="2">Uncharacterized protein</fullName>
    </submittedName>
</protein>
<keyword evidence="3" id="KW-1185">Reference proteome</keyword>
<organism evidence="2 3">
    <name type="scientific">Marinobacter vinifirmus</name>
    <dbReference type="NCBI Taxonomy" id="355591"/>
    <lineage>
        <taxon>Bacteria</taxon>
        <taxon>Pseudomonadati</taxon>
        <taxon>Pseudomonadota</taxon>
        <taxon>Gammaproteobacteria</taxon>
        <taxon>Pseudomonadales</taxon>
        <taxon>Marinobacteraceae</taxon>
        <taxon>Marinobacter</taxon>
    </lineage>
</organism>
<dbReference type="RefSeq" id="WP_094624071.1">
    <property type="nucleotide sequence ID" value="NZ_NEFY01000002.1"/>
</dbReference>
<dbReference type="AlphaFoldDB" id="A0A7Z1INL8"/>
<keyword evidence="1" id="KW-0732">Signal</keyword>
<feature type="chain" id="PRO_5030604298" evidence="1">
    <location>
        <begin position="26"/>
        <end position="189"/>
    </location>
</feature>
<sequence length="189" mass="20784">MHKFLSLNLILTLTLAGMWAPLSCAQEKEYEDHVLADGKLTAEELSLVVRQAQGDLKAMTEASIAQVKDELESSGVFEPNAWMLMKNGELKKIQLGEDAKGAPPEIKVLMYRASLKSVARHGRIDAGLVAYPGTIEKNGMKRRVVAIEHEHRLGVSGIKLVPVTLNSGTAEFRAAVSQDKSFEFFYDGK</sequence>
<evidence type="ECO:0000313" key="3">
    <source>
        <dbReference type="Proteomes" id="UP000216984"/>
    </source>
</evidence>
<dbReference type="Proteomes" id="UP000216984">
    <property type="component" value="Unassembled WGS sequence"/>
</dbReference>
<reference evidence="2 3" key="1">
    <citation type="submission" date="2017-06" db="EMBL/GenBank/DDBJ databases">
        <title>Draft genome sequence of the halophilic bacterium Marinobacter vinifirmus FB1.</title>
        <authorList>
            <person name="Stepanov V.G."/>
            <person name="Roberts D.J."/>
            <person name="Fox G.E."/>
        </authorList>
    </citation>
    <scope>NUCLEOTIDE SEQUENCE [LARGE SCALE GENOMIC DNA]</scope>
    <source>
        <strain evidence="2 3">FB1</strain>
    </source>
</reference>
<dbReference type="EMBL" id="NEFY01000002">
    <property type="protein sequence ID" value="OZC37194.1"/>
    <property type="molecule type" value="Genomic_DNA"/>
</dbReference>
<evidence type="ECO:0000256" key="1">
    <source>
        <dbReference type="SAM" id="SignalP"/>
    </source>
</evidence>
<comment type="caution">
    <text evidence="2">The sequence shown here is derived from an EMBL/GenBank/DDBJ whole genome shotgun (WGS) entry which is preliminary data.</text>
</comment>
<accession>A0A7Z1INL8</accession>
<evidence type="ECO:0000313" key="2">
    <source>
        <dbReference type="EMBL" id="OZC37194.1"/>
    </source>
</evidence>
<gene>
    <name evidence="2" type="ORF">B9Q17_03495</name>
</gene>
<name>A0A7Z1INL8_9GAMM</name>